<dbReference type="Pfam" id="PF00440">
    <property type="entry name" value="TetR_N"/>
    <property type="match status" value="1"/>
</dbReference>
<dbReference type="InterPro" id="IPR001647">
    <property type="entry name" value="HTH_TetR"/>
</dbReference>
<evidence type="ECO:0000256" key="1">
    <source>
        <dbReference type="ARBA" id="ARBA00023015"/>
    </source>
</evidence>
<dbReference type="EMBL" id="CP002959">
    <property type="protein sequence ID" value="AFM12218.1"/>
    <property type="molecule type" value="Genomic_DNA"/>
</dbReference>
<dbReference type="PRINTS" id="PR00455">
    <property type="entry name" value="HTHTETR"/>
</dbReference>
<dbReference type="Gene3D" id="1.10.10.60">
    <property type="entry name" value="Homeodomain-like"/>
    <property type="match status" value="1"/>
</dbReference>
<dbReference type="SUPFAM" id="SSF46689">
    <property type="entry name" value="Homeodomain-like"/>
    <property type="match status" value="1"/>
</dbReference>
<feature type="domain" description="HTH tetR-type" evidence="5">
    <location>
        <begin position="7"/>
        <end position="67"/>
    </location>
</feature>
<protein>
    <submittedName>
        <fullName evidence="6">Transcriptional regulator, TetR family</fullName>
    </submittedName>
</protein>
<evidence type="ECO:0000256" key="4">
    <source>
        <dbReference type="PROSITE-ProRule" id="PRU00335"/>
    </source>
</evidence>
<dbReference type="InterPro" id="IPR009057">
    <property type="entry name" value="Homeodomain-like_sf"/>
</dbReference>
<evidence type="ECO:0000259" key="5">
    <source>
        <dbReference type="PROSITE" id="PS50977"/>
    </source>
</evidence>
<name>I4B4L1_TURPD</name>
<gene>
    <name evidence="6" type="ordered locus">Turpa_1570</name>
</gene>
<feature type="DNA-binding region" description="H-T-H motif" evidence="4">
    <location>
        <begin position="30"/>
        <end position="49"/>
    </location>
</feature>
<dbReference type="Pfam" id="PF14246">
    <property type="entry name" value="TetR_C_7"/>
    <property type="match status" value="1"/>
</dbReference>
<dbReference type="AlphaFoldDB" id="I4B4L1"/>
<dbReference type="RefSeq" id="WP_014802729.1">
    <property type="nucleotide sequence ID" value="NC_018020.1"/>
</dbReference>
<keyword evidence="1" id="KW-0805">Transcription regulation</keyword>
<dbReference type="PANTHER" id="PTHR30055">
    <property type="entry name" value="HTH-TYPE TRANSCRIPTIONAL REGULATOR RUTR"/>
    <property type="match status" value="1"/>
</dbReference>
<keyword evidence="7" id="KW-1185">Reference proteome</keyword>
<dbReference type="InterPro" id="IPR050109">
    <property type="entry name" value="HTH-type_TetR-like_transc_reg"/>
</dbReference>
<reference evidence="6 7" key="1">
    <citation type="submission" date="2012-06" db="EMBL/GenBank/DDBJ databases">
        <title>The complete chromosome of genome of Turneriella parva DSM 21527.</title>
        <authorList>
            <consortium name="US DOE Joint Genome Institute (JGI-PGF)"/>
            <person name="Lucas S."/>
            <person name="Han J."/>
            <person name="Lapidus A."/>
            <person name="Bruce D."/>
            <person name="Goodwin L."/>
            <person name="Pitluck S."/>
            <person name="Peters L."/>
            <person name="Kyrpides N."/>
            <person name="Mavromatis K."/>
            <person name="Ivanova N."/>
            <person name="Mikhailova N."/>
            <person name="Chertkov O."/>
            <person name="Detter J.C."/>
            <person name="Tapia R."/>
            <person name="Han C."/>
            <person name="Land M."/>
            <person name="Hauser L."/>
            <person name="Markowitz V."/>
            <person name="Cheng J.-F."/>
            <person name="Hugenholtz P."/>
            <person name="Woyke T."/>
            <person name="Wu D."/>
            <person name="Gronow S."/>
            <person name="Wellnitz S."/>
            <person name="Brambilla E."/>
            <person name="Klenk H.-P."/>
            <person name="Eisen J.A."/>
        </authorList>
    </citation>
    <scope>NUCLEOTIDE SEQUENCE [LARGE SCALE GENOMIC DNA]</scope>
    <source>
        <strain evidence="7">ATCC BAA-1111 / DSM 21527 / NCTC 11395 / H</strain>
    </source>
</reference>
<dbReference type="KEGG" id="tpx:Turpa_1570"/>
<evidence type="ECO:0000256" key="3">
    <source>
        <dbReference type="ARBA" id="ARBA00023163"/>
    </source>
</evidence>
<dbReference type="PANTHER" id="PTHR30055:SF224">
    <property type="entry name" value="TRANSCRIPTIONAL REGULATOR TETR FAMILY"/>
    <property type="match status" value="1"/>
</dbReference>
<dbReference type="HOGENOM" id="CLU_069356_27_0_12"/>
<dbReference type="GO" id="GO:0003700">
    <property type="term" value="F:DNA-binding transcription factor activity"/>
    <property type="evidence" value="ECO:0007669"/>
    <property type="project" value="TreeGrafter"/>
</dbReference>
<evidence type="ECO:0000313" key="6">
    <source>
        <dbReference type="EMBL" id="AFM12218.1"/>
    </source>
</evidence>
<dbReference type="Proteomes" id="UP000006048">
    <property type="component" value="Chromosome"/>
</dbReference>
<evidence type="ECO:0000256" key="2">
    <source>
        <dbReference type="ARBA" id="ARBA00023125"/>
    </source>
</evidence>
<dbReference type="InterPro" id="IPR023772">
    <property type="entry name" value="DNA-bd_HTH_TetR-type_CS"/>
</dbReference>
<organism evidence="6 7">
    <name type="scientific">Turneriella parva (strain ATCC BAA-1111 / DSM 21527 / NCTC 11395 / H)</name>
    <name type="common">Leptospira parva</name>
    <dbReference type="NCBI Taxonomy" id="869212"/>
    <lineage>
        <taxon>Bacteria</taxon>
        <taxon>Pseudomonadati</taxon>
        <taxon>Spirochaetota</taxon>
        <taxon>Spirochaetia</taxon>
        <taxon>Leptospirales</taxon>
        <taxon>Leptospiraceae</taxon>
        <taxon>Turneriella</taxon>
    </lineage>
</organism>
<proteinExistence type="predicted"/>
<dbReference type="STRING" id="869212.Turpa_1570"/>
<accession>I4B4L1</accession>
<dbReference type="FunFam" id="1.10.10.60:FF:000141">
    <property type="entry name" value="TetR family transcriptional regulator"/>
    <property type="match status" value="1"/>
</dbReference>
<dbReference type="OrthoDB" id="9809994at2"/>
<dbReference type="PROSITE" id="PS01081">
    <property type="entry name" value="HTH_TETR_1"/>
    <property type="match status" value="1"/>
</dbReference>
<dbReference type="GO" id="GO:0000976">
    <property type="term" value="F:transcription cis-regulatory region binding"/>
    <property type="evidence" value="ECO:0007669"/>
    <property type="project" value="TreeGrafter"/>
</dbReference>
<keyword evidence="2 4" id="KW-0238">DNA-binding</keyword>
<sequence length="202" mass="22335">MQAAARDLKRDSILIAAIEVFIEEGYDLASMDRIAERADASKRTVYNYFASKELLLQAVLQKVNADCKATPRITYNPKASLESQLAAFVEQKLMNLANPQWVGMMRVLFGILGRNDKLTQQVIGSVHDPDGSVIPFLKAACKDKRLKIDNFELASAVFGSLIGGGVWWPQVFFGAPSFAPEAAFRKEIVRTFLARYGTASAK</sequence>
<keyword evidence="3" id="KW-0804">Transcription</keyword>
<dbReference type="Gene3D" id="1.10.357.10">
    <property type="entry name" value="Tetracycline Repressor, domain 2"/>
    <property type="match status" value="1"/>
</dbReference>
<dbReference type="InterPro" id="IPR039536">
    <property type="entry name" value="TetR_C_Proteobacteria"/>
</dbReference>
<evidence type="ECO:0000313" key="7">
    <source>
        <dbReference type="Proteomes" id="UP000006048"/>
    </source>
</evidence>
<dbReference type="PROSITE" id="PS50977">
    <property type="entry name" value="HTH_TETR_2"/>
    <property type="match status" value="1"/>
</dbReference>